<sequence>ALGDALENSNAEQTLEVEFGNIIDYKERGDIQEQYKAMFDI</sequence>
<organism evidence="1">
    <name type="scientific">uncultured Sulfurovum sp</name>
    <dbReference type="NCBI Taxonomy" id="269237"/>
    <lineage>
        <taxon>Bacteria</taxon>
        <taxon>Pseudomonadati</taxon>
        <taxon>Campylobacterota</taxon>
        <taxon>Epsilonproteobacteria</taxon>
        <taxon>Campylobacterales</taxon>
        <taxon>Sulfurovaceae</taxon>
        <taxon>Sulfurovum</taxon>
        <taxon>environmental samples</taxon>
    </lineage>
</organism>
<feature type="non-terminal residue" evidence="1">
    <location>
        <position position="1"/>
    </location>
</feature>
<gene>
    <name evidence="1" type="ORF">HELGO_WM34373</name>
</gene>
<name>A0A6S6SCW0_9BACT</name>
<dbReference type="AlphaFoldDB" id="A0A6S6SCW0"/>
<reference evidence="1" key="1">
    <citation type="submission" date="2020-01" db="EMBL/GenBank/DDBJ databases">
        <authorList>
            <person name="Meier V. D."/>
            <person name="Meier V D."/>
        </authorList>
    </citation>
    <scope>NUCLEOTIDE SEQUENCE</scope>
    <source>
        <strain evidence="1">HLG_WM_MAG_03</strain>
    </source>
</reference>
<evidence type="ECO:0000313" key="1">
    <source>
        <dbReference type="EMBL" id="CAA6802864.1"/>
    </source>
</evidence>
<protein>
    <submittedName>
        <fullName evidence="1">Uncharacterized protein</fullName>
    </submittedName>
</protein>
<accession>A0A6S6SCW0</accession>
<dbReference type="EMBL" id="CACVAR010000107">
    <property type="protein sequence ID" value="CAA6802864.1"/>
    <property type="molecule type" value="Genomic_DNA"/>
</dbReference>
<proteinExistence type="predicted"/>